<dbReference type="GO" id="GO:0003676">
    <property type="term" value="F:nucleic acid binding"/>
    <property type="evidence" value="ECO:0007669"/>
    <property type="project" value="InterPro"/>
</dbReference>
<evidence type="ECO:0000259" key="2">
    <source>
        <dbReference type="Pfam" id="PF02272"/>
    </source>
</evidence>
<dbReference type="STRING" id="171101.spr1176"/>
<dbReference type="eggNOG" id="COG0618">
    <property type="taxonomic scope" value="Bacteria"/>
</dbReference>
<dbReference type="Pfam" id="PF02272">
    <property type="entry name" value="DHHA1"/>
    <property type="match status" value="1"/>
</dbReference>
<organism evidence="3 4">
    <name type="scientific">Streptococcus pneumoniae (strain ATCC BAA-255 / R6)</name>
    <dbReference type="NCBI Taxonomy" id="171101"/>
    <lineage>
        <taxon>Bacteria</taxon>
        <taxon>Bacillati</taxon>
        <taxon>Bacillota</taxon>
        <taxon>Bacilli</taxon>
        <taxon>Lactobacillales</taxon>
        <taxon>Streptococcaceae</taxon>
        <taxon>Streptococcus</taxon>
    </lineage>
</organism>
<dbReference type="Gene3D" id="3.90.1640.10">
    <property type="entry name" value="inorganic pyrophosphatase (n-terminal core)"/>
    <property type="match status" value="1"/>
</dbReference>
<dbReference type="KEGG" id="spr:spr1176"/>
<dbReference type="PANTHER" id="PTHR47618">
    <property type="entry name" value="BIFUNCTIONAL OLIGORIBONUCLEASE AND PAP PHOSPHATASE NRNA"/>
    <property type="match status" value="1"/>
</dbReference>
<protein>
    <recommendedName>
        <fullName evidence="5">DHH subfamily 1 protein</fullName>
    </recommendedName>
</protein>
<keyword evidence="4" id="KW-1185">Reference proteome</keyword>
<proteinExistence type="predicted"/>
<reference evidence="3 4" key="1">
    <citation type="journal article" date="2001" name="J. Bacteriol.">
        <title>Genome of the bacterium Streptococcus pneumoniae strain R6.</title>
        <authorList>
            <person name="Hoskins J.A."/>
            <person name="Alborn W.Jr."/>
            <person name="Arnold J."/>
            <person name="Blaszczak L."/>
            <person name="Burgett S."/>
            <person name="DeHoff B.S."/>
            <person name="Estrem S."/>
            <person name="Fritz L."/>
            <person name="Fu D.-J."/>
            <person name="Fuller W."/>
            <person name="Geringer C."/>
            <person name="Gilmour R."/>
            <person name="Glass J.S."/>
            <person name="Khoja H."/>
            <person name="Kraft A."/>
            <person name="LaGace R."/>
            <person name="LeBlanc D.J."/>
            <person name="Lee L.N."/>
            <person name="Lefkowitz E.J."/>
            <person name="Lu J."/>
            <person name="Matsushima P."/>
            <person name="McAhren S."/>
            <person name="McHenney M."/>
            <person name="McLeaster K."/>
            <person name="Mundy C."/>
            <person name="Nicas T.I."/>
            <person name="Norris F.H."/>
            <person name="O'Gara M."/>
            <person name="Peery R."/>
            <person name="Robertson G.T."/>
            <person name="Rockey P."/>
            <person name="Sun P.-M."/>
            <person name="Winkler M.E."/>
            <person name="Yang Y."/>
            <person name="Young-Bellido M."/>
            <person name="Zhao G."/>
            <person name="Zook C."/>
            <person name="Baltz R.H."/>
            <person name="Jaskunas S.Richard."/>
            <person name="Rosteck P.R.Jr."/>
            <person name="Skatrud P.L."/>
            <person name="Glass J.I."/>
        </authorList>
    </citation>
    <scope>NUCLEOTIDE SEQUENCE [LARGE SCALE GENOMIC DNA]</scope>
    <source>
        <strain evidence="4">ATCC BAA-255 / R6</strain>
    </source>
</reference>
<dbReference type="PATRIC" id="fig|171101.6.peg.1274"/>
<dbReference type="SUPFAM" id="SSF64182">
    <property type="entry name" value="DHH phosphoesterases"/>
    <property type="match status" value="1"/>
</dbReference>
<dbReference type="Gene3D" id="3.10.310.30">
    <property type="match status" value="1"/>
</dbReference>
<dbReference type="EMBL" id="AE007317">
    <property type="protein sequence ID" value="AAK99979.1"/>
    <property type="molecule type" value="Genomic_DNA"/>
</dbReference>
<dbReference type="Pfam" id="PF01368">
    <property type="entry name" value="DHH"/>
    <property type="match status" value="1"/>
</dbReference>
<dbReference type="PANTHER" id="PTHR47618:SF1">
    <property type="entry name" value="BIFUNCTIONAL OLIGORIBONUCLEASE AND PAP PHOSPHATASE NRNA"/>
    <property type="match status" value="1"/>
</dbReference>
<dbReference type="AlphaFoldDB" id="Q8DPG3"/>
<evidence type="ECO:0000313" key="4">
    <source>
        <dbReference type="Proteomes" id="UP000000586"/>
    </source>
</evidence>
<dbReference type="InterPro" id="IPR001667">
    <property type="entry name" value="DDH_dom"/>
</dbReference>
<dbReference type="SMR" id="Q8DPG3"/>
<dbReference type="InterPro" id="IPR051319">
    <property type="entry name" value="Oligoribo/pAp-PDE_c-di-AMP_PDE"/>
</dbReference>
<evidence type="ECO:0000259" key="1">
    <source>
        <dbReference type="Pfam" id="PF01368"/>
    </source>
</evidence>
<accession>Q8DPG3</accession>
<dbReference type="Proteomes" id="UP000000586">
    <property type="component" value="Chromosome"/>
</dbReference>
<evidence type="ECO:0008006" key="5">
    <source>
        <dbReference type="Google" id="ProtNLM"/>
    </source>
</evidence>
<dbReference type="InterPro" id="IPR003156">
    <property type="entry name" value="DHHA1_dom"/>
</dbReference>
<dbReference type="InterPro" id="IPR038763">
    <property type="entry name" value="DHH_sf"/>
</dbReference>
<evidence type="ECO:0000313" key="3">
    <source>
        <dbReference type="EMBL" id="AAK99979.1"/>
    </source>
</evidence>
<dbReference type="PIR" id="G98018">
    <property type="entry name" value="G98018"/>
</dbReference>
<sequence>MRLFMEICQQILEKIKEYDTIIIHRHMKPDPDALGSQVGLKALLEHHFPEKTIKAVGFDEPTLTWMAEMDLVEDRAYQGALVIVCDTANTARIDDKRYSQGDFLIKIDHHPNDDVYGDLSWVDTSSSSASEMITLFAQTTQLALADRDAELLFAGIVGDTGRFLYPSTTARTLRLAAYLREHNFDFAALTRKMDTMSYKIAKLQGYIYDHLEVDENGAARVILSQEVLKQYNVTDAETAAIVGAPGRIDRVSLWGIFVEQADGHYRVRLRSKIHPINEIAKEHDGGGHPLASGANSYSLEENEIIYQKLKNLLKN</sequence>
<dbReference type="HOGENOM" id="CLU_039720_1_0_9"/>
<feature type="domain" description="DHHA1" evidence="2">
    <location>
        <begin position="227"/>
        <end position="314"/>
    </location>
</feature>
<name>Q8DPG3_STRR6</name>
<feature type="domain" description="DDH" evidence="1">
    <location>
        <begin position="21"/>
        <end position="156"/>
    </location>
</feature>
<gene>
    <name evidence="3" type="ordered locus">spr1176</name>
</gene>